<dbReference type="EMBL" id="NUAN01000220">
    <property type="protein sequence ID" value="PEN84800.1"/>
    <property type="molecule type" value="Genomic_DNA"/>
</dbReference>
<organism evidence="9 10">
    <name type="scientific">Bacillus cereus</name>
    <dbReference type="NCBI Taxonomy" id="1396"/>
    <lineage>
        <taxon>Bacteria</taxon>
        <taxon>Bacillati</taxon>
        <taxon>Bacillota</taxon>
        <taxon>Bacilli</taxon>
        <taxon>Bacillales</taxon>
        <taxon>Bacillaceae</taxon>
        <taxon>Bacillus</taxon>
        <taxon>Bacillus cereus group</taxon>
    </lineage>
</organism>
<evidence type="ECO:0000256" key="3">
    <source>
        <dbReference type="ARBA" id="ARBA00022448"/>
    </source>
</evidence>
<keyword evidence="4" id="KW-0309">Germination</keyword>
<evidence type="ECO:0000256" key="5">
    <source>
        <dbReference type="ARBA" id="ARBA00022692"/>
    </source>
</evidence>
<keyword evidence="3" id="KW-0813">Transport</keyword>
<comment type="similarity">
    <text evidence="2">Belongs to the amino acid-polyamine-organocation (APC) superfamily. Spore germination protein (SGP) (TC 2.A.3.9) family.</text>
</comment>
<dbReference type="AlphaFoldDB" id="A0A9X6U6U5"/>
<feature type="transmembrane region" description="Helical" evidence="8">
    <location>
        <begin position="114"/>
        <end position="137"/>
    </location>
</feature>
<feature type="transmembrane region" description="Helical" evidence="8">
    <location>
        <begin position="149"/>
        <end position="169"/>
    </location>
</feature>
<feature type="transmembrane region" description="Helical" evidence="8">
    <location>
        <begin position="335"/>
        <end position="355"/>
    </location>
</feature>
<evidence type="ECO:0000313" key="10">
    <source>
        <dbReference type="Proteomes" id="UP000220691"/>
    </source>
</evidence>
<protein>
    <submittedName>
        <fullName evidence="9">Spore gernimation protein</fullName>
    </submittedName>
</protein>
<feature type="transmembrane region" description="Helical" evidence="8">
    <location>
        <begin position="12"/>
        <end position="30"/>
    </location>
</feature>
<evidence type="ECO:0000256" key="2">
    <source>
        <dbReference type="ARBA" id="ARBA00007998"/>
    </source>
</evidence>
<dbReference type="InterPro" id="IPR004761">
    <property type="entry name" value="Spore_GerAB"/>
</dbReference>
<dbReference type="Proteomes" id="UP000220691">
    <property type="component" value="Unassembled WGS sequence"/>
</dbReference>
<dbReference type="RefSeq" id="WP_098127642.1">
    <property type="nucleotide sequence ID" value="NZ_NUAN01000220.1"/>
</dbReference>
<dbReference type="NCBIfam" id="TIGR00912">
    <property type="entry name" value="2A0309"/>
    <property type="match status" value="1"/>
</dbReference>
<evidence type="ECO:0000256" key="7">
    <source>
        <dbReference type="ARBA" id="ARBA00023136"/>
    </source>
</evidence>
<keyword evidence="6 8" id="KW-1133">Transmembrane helix</keyword>
<sequence length="364" mass="40702">MNRPQDRITTAQAFVILANFLLGSGILSLPRTAVEKVKTPDVWISVILSGIIAMFAGGIIVKLSQKFPKQTFYQYSQEIVGKWMGSIISLGLICYFLIEAGYQISSLAKVTNFFLLGGTPIWAILMPFMWISLYVMMSGINAIARLFEIIFPITIFILLLISFMSIGIFDLDNLRPVLGSGFLPVLHGLKITTLSFAGPEIMLILFVFMEHPNKATKVMLTGIFVTLIIYVITVVMVIGALSVDGVVTRAWPTMDLMRSFEIPGLLFERFESFFLVIWIMKIFTTYTICHYAAALGLAQLLKKSIQPFMFATLPMMYIIAVTTQNTKNFLKLADIIGKMAFYLIGVMPLLLLILIRLRGGQGEE</sequence>
<feature type="transmembrane region" description="Helical" evidence="8">
    <location>
        <begin position="220"/>
        <end position="243"/>
    </location>
</feature>
<keyword evidence="5 8" id="KW-0812">Transmembrane</keyword>
<comment type="caution">
    <text evidence="9">The sequence shown here is derived from an EMBL/GenBank/DDBJ whole genome shotgun (WGS) entry which is preliminary data.</text>
</comment>
<evidence type="ECO:0000313" key="9">
    <source>
        <dbReference type="EMBL" id="PEN84800.1"/>
    </source>
</evidence>
<dbReference type="PANTHER" id="PTHR34975:SF2">
    <property type="entry name" value="SPORE GERMINATION PROTEIN A2"/>
    <property type="match status" value="1"/>
</dbReference>
<evidence type="ECO:0000256" key="1">
    <source>
        <dbReference type="ARBA" id="ARBA00004141"/>
    </source>
</evidence>
<feature type="transmembrane region" description="Helical" evidence="8">
    <location>
        <begin position="305"/>
        <end position="323"/>
    </location>
</feature>
<evidence type="ECO:0000256" key="6">
    <source>
        <dbReference type="ARBA" id="ARBA00022989"/>
    </source>
</evidence>
<feature type="transmembrane region" description="Helical" evidence="8">
    <location>
        <begin position="189"/>
        <end position="208"/>
    </location>
</feature>
<dbReference type="GO" id="GO:0009847">
    <property type="term" value="P:spore germination"/>
    <property type="evidence" value="ECO:0007669"/>
    <property type="project" value="InterPro"/>
</dbReference>
<gene>
    <name evidence="9" type="ORF">CN553_27475</name>
</gene>
<keyword evidence="7 8" id="KW-0472">Membrane</keyword>
<dbReference type="Pfam" id="PF03845">
    <property type="entry name" value="Spore_permease"/>
    <property type="match status" value="1"/>
</dbReference>
<feature type="transmembrane region" description="Helical" evidence="8">
    <location>
        <begin position="273"/>
        <end position="293"/>
    </location>
</feature>
<evidence type="ECO:0000256" key="4">
    <source>
        <dbReference type="ARBA" id="ARBA00022544"/>
    </source>
</evidence>
<dbReference type="PANTHER" id="PTHR34975">
    <property type="entry name" value="SPORE GERMINATION PROTEIN A2"/>
    <property type="match status" value="1"/>
</dbReference>
<dbReference type="GO" id="GO:0016020">
    <property type="term" value="C:membrane"/>
    <property type="evidence" value="ECO:0007669"/>
    <property type="project" value="UniProtKB-SubCell"/>
</dbReference>
<evidence type="ECO:0000256" key="8">
    <source>
        <dbReference type="SAM" id="Phobius"/>
    </source>
</evidence>
<proteinExistence type="inferred from homology"/>
<name>A0A9X6U6U5_BACCE</name>
<dbReference type="Gene3D" id="1.20.1740.10">
    <property type="entry name" value="Amino acid/polyamine transporter I"/>
    <property type="match status" value="1"/>
</dbReference>
<feature type="transmembrane region" description="Helical" evidence="8">
    <location>
        <begin position="42"/>
        <end position="63"/>
    </location>
</feature>
<comment type="subcellular location">
    <subcellularLocation>
        <location evidence="1">Membrane</location>
        <topology evidence="1">Multi-pass membrane protein</topology>
    </subcellularLocation>
</comment>
<reference evidence="9 10" key="1">
    <citation type="submission" date="2017-09" db="EMBL/GenBank/DDBJ databases">
        <title>Large-scale bioinformatics analysis of Bacillus genomes uncovers conserved roles of natural products in bacterial physiology.</title>
        <authorList>
            <consortium name="Agbiome Team Llc"/>
            <person name="Bleich R.M."/>
            <person name="Kirk G.J."/>
            <person name="Santa Maria K.C."/>
            <person name="Allen S.E."/>
            <person name="Farag S."/>
            <person name="Shank E.A."/>
            <person name="Bowers A."/>
        </authorList>
    </citation>
    <scope>NUCLEOTIDE SEQUENCE [LARGE SCALE GENOMIC DNA]</scope>
    <source>
        <strain evidence="9 10">AFS027647</strain>
    </source>
</reference>
<feature type="transmembrane region" description="Helical" evidence="8">
    <location>
        <begin position="83"/>
        <end position="102"/>
    </location>
</feature>
<accession>A0A9X6U6U5</accession>